<keyword evidence="2" id="KW-1185">Reference proteome</keyword>
<reference evidence="1" key="1">
    <citation type="journal article" date="2022" name="bioRxiv">
        <title>Sequencing and chromosome-scale assembly of the giantPleurodeles waltlgenome.</title>
        <authorList>
            <person name="Brown T."/>
            <person name="Elewa A."/>
            <person name="Iarovenko S."/>
            <person name="Subramanian E."/>
            <person name="Araus A.J."/>
            <person name="Petzold A."/>
            <person name="Susuki M."/>
            <person name="Suzuki K.-i.T."/>
            <person name="Hayashi T."/>
            <person name="Toyoda A."/>
            <person name="Oliveira C."/>
            <person name="Osipova E."/>
            <person name="Leigh N.D."/>
            <person name="Simon A."/>
            <person name="Yun M.H."/>
        </authorList>
    </citation>
    <scope>NUCLEOTIDE SEQUENCE</scope>
    <source>
        <strain evidence="1">20211129_DDA</strain>
        <tissue evidence="1">Liver</tissue>
    </source>
</reference>
<accession>A0AAV7PAU9</accession>
<gene>
    <name evidence="1" type="ORF">NDU88_001321</name>
</gene>
<sequence>FRLSRQALGCVVIYRWVFNHAHHYHSFMGLPFKNPLLLANALRLSLLGAVLLPPWPSTPYMDNCTFADT</sequence>
<dbReference type="Proteomes" id="UP001066276">
    <property type="component" value="Chromosome 7"/>
</dbReference>
<comment type="caution">
    <text evidence="1">The sequence shown here is derived from an EMBL/GenBank/DDBJ whole genome shotgun (WGS) entry which is preliminary data.</text>
</comment>
<organism evidence="1 2">
    <name type="scientific">Pleurodeles waltl</name>
    <name type="common">Iberian ribbed newt</name>
    <dbReference type="NCBI Taxonomy" id="8319"/>
    <lineage>
        <taxon>Eukaryota</taxon>
        <taxon>Metazoa</taxon>
        <taxon>Chordata</taxon>
        <taxon>Craniata</taxon>
        <taxon>Vertebrata</taxon>
        <taxon>Euteleostomi</taxon>
        <taxon>Amphibia</taxon>
        <taxon>Batrachia</taxon>
        <taxon>Caudata</taxon>
        <taxon>Salamandroidea</taxon>
        <taxon>Salamandridae</taxon>
        <taxon>Pleurodelinae</taxon>
        <taxon>Pleurodeles</taxon>
    </lineage>
</organism>
<evidence type="ECO:0000313" key="1">
    <source>
        <dbReference type="EMBL" id="KAJ1122848.1"/>
    </source>
</evidence>
<protein>
    <submittedName>
        <fullName evidence="1">Uncharacterized protein</fullName>
    </submittedName>
</protein>
<feature type="non-terminal residue" evidence="1">
    <location>
        <position position="69"/>
    </location>
</feature>
<name>A0AAV7PAU9_PLEWA</name>
<evidence type="ECO:0000313" key="2">
    <source>
        <dbReference type="Proteomes" id="UP001066276"/>
    </source>
</evidence>
<feature type="non-terminal residue" evidence="1">
    <location>
        <position position="1"/>
    </location>
</feature>
<dbReference type="EMBL" id="JANPWB010000011">
    <property type="protein sequence ID" value="KAJ1122848.1"/>
    <property type="molecule type" value="Genomic_DNA"/>
</dbReference>
<dbReference type="AlphaFoldDB" id="A0AAV7PAU9"/>
<proteinExistence type="predicted"/>